<dbReference type="eggNOG" id="COG1048">
    <property type="taxonomic scope" value="Bacteria"/>
</dbReference>
<dbReference type="InterPro" id="IPR044137">
    <property type="entry name" value="AcnA_IRP_Swivel"/>
</dbReference>
<organism evidence="12 13">
    <name type="scientific">Flavobacterium reichenbachii</name>
    <dbReference type="NCBI Taxonomy" id="362418"/>
    <lineage>
        <taxon>Bacteria</taxon>
        <taxon>Pseudomonadati</taxon>
        <taxon>Bacteroidota</taxon>
        <taxon>Flavobacteriia</taxon>
        <taxon>Flavobacteriales</taxon>
        <taxon>Flavobacteriaceae</taxon>
        <taxon>Flavobacterium</taxon>
    </lineage>
</organism>
<feature type="domain" description="Aconitase/3-isopropylmalate dehydratase large subunit alpha/beta/alpha" evidence="10">
    <location>
        <begin position="74"/>
        <end position="592"/>
    </location>
</feature>
<sequence>MQNDIYQIKRLLQTNDGDFTYYSLAEMENQGFNIKKMPFSIRILLENVLRNFDDFAITKENIATLLNWRPEASDKDIPFKPARVLMQDFTGVPAVVDIASLRAEVARRGKNFDGINPLIPVDLVIDHSVQVDYFGTEYSYQKNIDEEYKRNNERYEFLKWAQESFTNFNVVPPGMGICHQVNLEYLSKGVIERNGEVFPDTLVGTDSHTPMVNGIGVIAWGVGGIEAEAAILGQPIYFIMPEVIGLKLTGKIPLGSTSTDMVLTIAELLRKYGVVGKFVEVYGSGLDNLSVPDRATIGNMSPEFGCTVTFFPTDEKTLEYMRLSNRSEKQIDLVEKYCKANLLWRTGDEAITYTDVLELDLSTIEPTIAGPKRPQDKILLKNLEPAFVDLLDKNFGRKYTKPAKQLTHWFAEGGSQPLSAGAPVPDDISIDEKIENGSKSVAVTIGSEQFTLSDGAVAIAAITSCTNTSNPFLMIGAGLIAQKARESGINIKPWVKTSLAPGSKVVTEYLIKADLLKDLEALKFHVVGYGCTSCIGNSGPLPPHVAKAVEDHNLVLASVLSGNRNFEARIHPQIKMNFLMSPMLVVIFAIAGRVDIDIINEPLSYDSNLLPVYLKDLWPTNDQINKVLSDVLTPKQFADCYSTIFEGNEIWKQLQAPVEKNYQWNHDSTYIKEAPFFKDLPEQPNALQDIVDARTLLVLGDSITTDHISPAGSFKENSAAGKYLLSRGVEKNDFNSYGSRRGHDEVMVRGTFANVRLKNALADQEGGFTKYLLTGEEMSIYEASAKYKEAETPLIILAGKEYGSGSSRDWAAKGTFLLGIKAVLTESYERIHRSNLVGMGVLPLQYKDQENAASLGLTGREFFTIEGIANDIKPLKELSIKAVKENGEIINFNAIARLDSKIEIEYYRNNGILQYVLRQFLQKL</sequence>
<evidence type="ECO:0000256" key="1">
    <source>
        <dbReference type="ARBA" id="ARBA00001966"/>
    </source>
</evidence>
<comment type="function">
    <text evidence="9">Catalyzes the isomerization of citrate to isocitrate via cis-aconitate.</text>
</comment>
<dbReference type="PANTHER" id="PTHR11670">
    <property type="entry name" value="ACONITASE/IRON-RESPONSIVE ELEMENT FAMILY MEMBER"/>
    <property type="match status" value="1"/>
</dbReference>
<dbReference type="AlphaFoldDB" id="A0A085ZET5"/>
<gene>
    <name evidence="12" type="primary">acnA</name>
    <name evidence="12" type="ORF">IW19_22650</name>
</gene>
<evidence type="ECO:0000256" key="8">
    <source>
        <dbReference type="ARBA" id="ARBA00023501"/>
    </source>
</evidence>
<dbReference type="InterPro" id="IPR015928">
    <property type="entry name" value="Aconitase/3IPM_dehydase_swvl"/>
</dbReference>
<keyword evidence="9" id="KW-0004">4Fe-4S</keyword>
<dbReference type="Gene3D" id="3.30.499.10">
    <property type="entry name" value="Aconitase, domain 3"/>
    <property type="match status" value="2"/>
</dbReference>
<accession>A0A085ZET5</accession>
<evidence type="ECO:0000256" key="2">
    <source>
        <dbReference type="ARBA" id="ARBA00004717"/>
    </source>
</evidence>
<feature type="domain" description="Aconitase A/isopropylmalate dehydratase small subunit swivel" evidence="11">
    <location>
        <begin position="722"/>
        <end position="848"/>
    </location>
</feature>
<comment type="caution">
    <text evidence="12">The sequence shown here is derived from an EMBL/GenBank/DDBJ whole genome shotgun (WGS) entry which is preliminary data.</text>
</comment>
<dbReference type="Gene3D" id="3.20.19.10">
    <property type="entry name" value="Aconitase, domain 4"/>
    <property type="match status" value="1"/>
</dbReference>
<keyword evidence="5 9" id="KW-0408">Iron</keyword>
<dbReference type="GO" id="GO:0006099">
    <property type="term" value="P:tricarboxylic acid cycle"/>
    <property type="evidence" value="ECO:0007669"/>
    <property type="project" value="UniProtKB-UniPathway"/>
</dbReference>
<evidence type="ECO:0000256" key="3">
    <source>
        <dbReference type="ARBA" id="ARBA00007185"/>
    </source>
</evidence>
<comment type="pathway">
    <text evidence="2">Carbohydrate metabolism; tricarboxylic acid cycle; isocitrate from oxaloacetate: step 2/2.</text>
</comment>
<dbReference type="FunFam" id="3.20.19.10:FF:000001">
    <property type="entry name" value="Aconitate hydratase"/>
    <property type="match status" value="1"/>
</dbReference>
<comment type="similarity">
    <text evidence="3 9">Belongs to the aconitase/IPM isomerase family.</text>
</comment>
<reference evidence="12 13" key="1">
    <citation type="submission" date="2014-07" db="EMBL/GenBank/DDBJ databases">
        <title>Genome of Flavobacterium reichenbachii LMG 25512.</title>
        <authorList>
            <person name="Stropko S.J."/>
            <person name="Pipes S.E."/>
            <person name="Newman J.D."/>
        </authorList>
    </citation>
    <scope>NUCLEOTIDE SEQUENCE [LARGE SCALE GENOMIC DNA]</scope>
    <source>
        <strain evidence="12 13">LMG 25512</strain>
    </source>
</reference>
<comment type="cofactor">
    <cofactor evidence="1">
        <name>[4Fe-4S] cluster</name>
        <dbReference type="ChEBI" id="CHEBI:49883"/>
    </cofactor>
</comment>
<dbReference type="UniPathway" id="UPA00223">
    <property type="reaction ID" value="UER00718"/>
</dbReference>
<keyword evidence="6 9" id="KW-0411">Iron-sulfur</keyword>
<dbReference type="RefSeq" id="WP_035689658.1">
    <property type="nucleotide sequence ID" value="NZ_JPRL01000003.1"/>
</dbReference>
<dbReference type="InterPro" id="IPR000573">
    <property type="entry name" value="AconitaseA/IPMdHydase_ssu_swvl"/>
</dbReference>
<dbReference type="SUPFAM" id="SSF52016">
    <property type="entry name" value="LeuD/IlvD-like"/>
    <property type="match status" value="1"/>
</dbReference>
<dbReference type="PRINTS" id="PR00415">
    <property type="entry name" value="ACONITASE"/>
</dbReference>
<evidence type="ECO:0000259" key="11">
    <source>
        <dbReference type="Pfam" id="PF00694"/>
    </source>
</evidence>
<dbReference type="STRING" id="362418.IW19_22650"/>
<evidence type="ECO:0000313" key="13">
    <source>
        <dbReference type="Proteomes" id="UP000028715"/>
    </source>
</evidence>
<dbReference type="Pfam" id="PF00694">
    <property type="entry name" value="Aconitase_C"/>
    <property type="match status" value="1"/>
</dbReference>
<evidence type="ECO:0000256" key="6">
    <source>
        <dbReference type="ARBA" id="ARBA00023014"/>
    </source>
</evidence>
<dbReference type="InterPro" id="IPR018136">
    <property type="entry name" value="Aconitase_4Fe-4S_BS"/>
</dbReference>
<dbReference type="OrthoDB" id="9764318at2"/>
<dbReference type="CDD" id="cd01580">
    <property type="entry name" value="AcnA_IRP_Swivel"/>
    <property type="match status" value="1"/>
</dbReference>
<keyword evidence="4" id="KW-0479">Metal-binding</keyword>
<proteinExistence type="inferred from homology"/>
<dbReference type="InterPro" id="IPR006249">
    <property type="entry name" value="Aconitase/IRP2"/>
</dbReference>
<evidence type="ECO:0000313" key="12">
    <source>
        <dbReference type="EMBL" id="KFF02949.1"/>
    </source>
</evidence>
<dbReference type="Pfam" id="PF00330">
    <property type="entry name" value="Aconitase"/>
    <property type="match status" value="1"/>
</dbReference>
<dbReference type="InterPro" id="IPR036008">
    <property type="entry name" value="Aconitase_4Fe-4S_dom"/>
</dbReference>
<keyword evidence="13" id="KW-1185">Reference proteome</keyword>
<dbReference type="GO" id="GO:0003994">
    <property type="term" value="F:aconitate hydratase activity"/>
    <property type="evidence" value="ECO:0007669"/>
    <property type="project" value="UniProtKB-EC"/>
</dbReference>
<evidence type="ECO:0000256" key="5">
    <source>
        <dbReference type="ARBA" id="ARBA00023004"/>
    </source>
</evidence>
<dbReference type="PROSITE" id="PS00450">
    <property type="entry name" value="ACONITASE_1"/>
    <property type="match status" value="1"/>
</dbReference>
<evidence type="ECO:0000256" key="9">
    <source>
        <dbReference type="RuleBase" id="RU361275"/>
    </source>
</evidence>
<dbReference type="Gene3D" id="6.10.190.10">
    <property type="match status" value="1"/>
</dbReference>
<dbReference type="CDD" id="cd01586">
    <property type="entry name" value="AcnA_IRP"/>
    <property type="match status" value="1"/>
</dbReference>
<protein>
    <recommendedName>
        <fullName evidence="9">Aconitate hydratase</fullName>
        <shortName evidence="9">Aconitase</shortName>
        <ecNumber evidence="9">4.2.1.3</ecNumber>
    </recommendedName>
</protein>
<dbReference type="GO" id="GO:0046872">
    <property type="term" value="F:metal ion binding"/>
    <property type="evidence" value="ECO:0007669"/>
    <property type="project" value="UniProtKB-KW"/>
</dbReference>
<dbReference type="Proteomes" id="UP000028715">
    <property type="component" value="Unassembled WGS sequence"/>
</dbReference>
<dbReference type="InterPro" id="IPR015931">
    <property type="entry name" value="Acnase/IPM_dHydase_lsu_aba_1/3"/>
</dbReference>
<dbReference type="GO" id="GO:0051539">
    <property type="term" value="F:4 iron, 4 sulfur cluster binding"/>
    <property type="evidence" value="ECO:0007669"/>
    <property type="project" value="UniProtKB-KW"/>
</dbReference>
<comment type="catalytic activity">
    <reaction evidence="8 9">
        <text>citrate = D-threo-isocitrate</text>
        <dbReference type="Rhea" id="RHEA:10336"/>
        <dbReference type="ChEBI" id="CHEBI:15562"/>
        <dbReference type="ChEBI" id="CHEBI:16947"/>
        <dbReference type="EC" id="4.2.1.3"/>
    </reaction>
</comment>
<name>A0A085ZET5_9FLAO</name>
<evidence type="ECO:0000256" key="4">
    <source>
        <dbReference type="ARBA" id="ARBA00022723"/>
    </source>
</evidence>
<dbReference type="NCBIfam" id="NF009520">
    <property type="entry name" value="PRK12881.1"/>
    <property type="match status" value="1"/>
</dbReference>
<evidence type="ECO:0000259" key="10">
    <source>
        <dbReference type="Pfam" id="PF00330"/>
    </source>
</evidence>
<evidence type="ECO:0000256" key="7">
    <source>
        <dbReference type="ARBA" id="ARBA00023239"/>
    </source>
</evidence>
<dbReference type="SUPFAM" id="SSF53732">
    <property type="entry name" value="Aconitase iron-sulfur domain"/>
    <property type="match status" value="1"/>
</dbReference>
<dbReference type="NCBIfam" id="TIGR01341">
    <property type="entry name" value="aconitase_1"/>
    <property type="match status" value="1"/>
</dbReference>
<keyword evidence="7 9" id="KW-0456">Lyase</keyword>
<dbReference type="NCBIfam" id="NF006757">
    <property type="entry name" value="PRK09277.1"/>
    <property type="match status" value="1"/>
</dbReference>
<dbReference type="EC" id="4.2.1.3" evidence="9"/>
<dbReference type="InterPro" id="IPR001030">
    <property type="entry name" value="Acoase/IPM_deHydtase_lsu_aba"/>
</dbReference>
<dbReference type="EMBL" id="JPRL01000003">
    <property type="protein sequence ID" value="KFF02949.1"/>
    <property type="molecule type" value="Genomic_DNA"/>
</dbReference>